<feature type="signal peptide" evidence="1">
    <location>
        <begin position="1"/>
        <end position="22"/>
    </location>
</feature>
<dbReference type="AlphaFoldDB" id="A0A3E1EUX3"/>
<evidence type="ECO:0008006" key="4">
    <source>
        <dbReference type="Google" id="ProtNLM"/>
    </source>
</evidence>
<sequence>MKFKVLQLLVCILGLFQVPSLAQYKNFGLTGTGQIGYLMPHRSTMAHLNTGHSYGGRLGVVFQSDGSKVWQQNFNFPKAEINVFFLDLGNKEVLGNSFGVSTNVFLPFHKSTNWRVGSALGFGLGWVSKTYDVVTNKKNNVIGSHLNCLVNLGLRLEKQFQQNALGFELSMTHLSNGAFKLPNLGLNMPYLSFNYSHFLQPVNFESKAKIEDEIIFPLKTWAFYTQFTGSLKEIYPTGGKRYGVAAFTNFLQYRFNTKAIVEAAFETIYNSSIVPYSKLDYGSKYNFQLGLYGGYVLPIHDFKMLIAMGSYVLNPIDPAGIWFHKLGIRYQISDHFLAHFAIKSHWAKADYFEYGVIYKWK</sequence>
<comment type="caution">
    <text evidence="2">The sequence shown here is derived from an EMBL/GenBank/DDBJ whole genome shotgun (WGS) entry which is preliminary data.</text>
</comment>
<evidence type="ECO:0000313" key="2">
    <source>
        <dbReference type="EMBL" id="RFC53340.1"/>
    </source>
</evidence>
<dbReference type="Proteomes" id="UP000257127">
    <property type="component" value="Unassembled WGS sequence"/>
</dbReference>
<dbReference type="InterPro" id="IPR018550">
    <property type="entry name" value="Lipid-A_deacylase-rel"/>
</dbReference>
<dbReference type="Pfam" id="PF09411">
    <property type="entry name" value="PagL"/>
    <property type="match status" value="1"/>
</dbReference>
<dbReference type="EMBL" id="QURB01000009">
    <property type="protein sequence ID" value="RFC53340.1"/>
    <property type="molecule type" value="Genomic_DNA"/>
</dbReference>
<accession>A0A3E1EUX3</accession>
<dbReference type="Gene3D" id="2.40.160.20">
    <property type="match status" value="1"/>
</dbReference>
<organism evidence="2 3">
    <name type="scientific">Brumimicrobium aurantiacum</name>
    <dbReference type="NCBI Taxonomy" id="1737063"/>
    <lineage>
        <taxon>Bacteria</taxon>
        <taxon>Pseudomonadati</taxon>
        <taxon>Bacteroidota</taxon>
        <taxon>Flavobacteriia</taxon>
        <taxon>Flavobacteriales</taxon>
        <taxon>Crocinitomicaceae</taxon>
        <taxon>Brumimicrobium</taxon>
    </lineage>
</organism>
<evidence type="ECO:0000313" key="3">
    <source>
        <dbReference type="Proteomes" id="UP000257127"/>
    </source>
</evidence>
<proteinExistence type="predicted"/>
<dbReference type="RefSeq" id="WP_116881732.1">
    <property type="nucleotide sequence ID" value="NZ_QURB01000009.1"/>
</dbReference>
<gene>
    <name evidence="2" type="ORF">DXU93_12980</name>
</gene>
<feature type="chain" id="PRO_5017774659" description="Acyloxyacyl hydrolase" evidence="1">
    <location>
        <begin position="23"/>
        <end position="361"/>
    </location>
</feature>
<dbReference type="OrthoDB" id="627554at2"/>
<evidence type="ECO:0000256" key="1">
    <source>
        <dbReference type="SAM" id="SignalP"/>
    </source>
</evidence>
<name>A0A3E1EUX3_9FLAO</name>
<keyword evidence="3" id="KW-1185">Reference proteome</keyword>
<protein>
    <recommendedName>
        <fullName evidence="4">Acyloxyacyl hydrolase</fullName>
    </recommendedName>
</protein>
<reference evidence="2 3" key="1">
    <citation type="submission" date="2018-08" db="EMBL/GenBank/DDBJ databases">
        <title>The draft genome squence of Brumimicrobium sp. N62.</title>
        <authorList>
            <person name="Du Z.-J."/>
            <person name="Luo H.-R."/>
        </authorList>
    </citation>
    <scope>NUCLEOTIDE SEQUENCE [LARGE SCALE GENOMIC DNA]</scope>
    <source>
        <strain evidence="2 3">N62</strain>
    </source>
</reference>
<keyword evidence="1" id="KW-0732">Signal</keyword>